<name>A0A031WA94_CLODI</name>
<dbReference type="Gene3D" id="3.40.50.12090">
    <property type="match status" value="1"/>
</dbReference>
<accession>A0A031WA94</accession>
<keyword evidence="2" id="KW-0378">Hydrolase</keyword>
<dbReference type="CDD" id="cd02696">
    <property type="entry name" value="MurNAc-LAA"/>
    <property type="match status" value="1"/>
</dbReference>
<evidence type="ECO:0000313" key="2">
    <source>
        <dbReference type="EMBL" id="CDS84901.1"/>
    </source>
</evidence>
<protein>
    <submittedName>
        <fullName evidence="2">Putative phage-related cell wall hydrolase (Endolysin)</fullName>
    </submittedName>
</protein>
<dbReference type="SMART" id="SM00646">
    <property type="entry name" value="Ami_3"/>
    <property type="match status" value="1"/>
</dbReference>
<dbReference type="SUPFAM" id="SSF53187">
    <property type="entry name" value="Zn-dependent exopeptidases"/>
    <property type="match status" value="1"/>
</dbReference>
<reference evidence="2" key="1">
    <citation type="submission" date="2014-07" db="EMBL/GenBank/DDBJ databases">
        <authorList>
            <person name="Monot Marc"/>
        </authorList>
    </citation>
    <scope>NUCLEOTIDE SEQUENCE</scope>
</reference>
<dbReference type="SMR" id="A0A031WA94"/>
<dbReference type="EMBL" id="LK932504">
    <property type="protein sequence ID" value="CDS84901.1"/>
    <property type="molecule type" value="Genomic_DNA"/>
</dbReference>
<evidence type="ECO:0000259" key="1">
    <source>
        <dbReference type="SMART" id="SM00646"/>
    </source>
</evidence>
<dbReference type="RefSeq" id="WP_032509862.1">
    <property type="nucleotide sequence ID" value="NZ_CAADAM010000046.1"/>
</dbReference>
<dbReference type="Pfam" id="PF01520">
    <property type="entry name" value="Amidase_3"/>
    <property type="match status" value="1"/>
</dbReference>
<gene>
    <name evidence="2" type="ORF">BN1096_510002</name>
</gene>
<dbReference type="GO" id="GO:0008745">
    <property type="term" value="F:N-acetylmuramoyl-L-alanine amidase activity"/>
    <property type="evidence" value="ECO:0007669"/>
    <property type="project" value="InterPro"/>
</dbReference>
<feature type="domain" description="MurNAc-LAA" evidence="1">
    <location>
        <begin position="65"/>
        <end position="168"/>
    </location>
</feature>
<dbReference type="PANTHER" id="PTHR30032:SF1">
    <property type="entry name" value="N-ACETYLMURAMOYL-L-ALANINE AMIDASE LYTC"/>
    <property type="match status" value="1"/>
</dbReference>
<dbReference type="GO" id="GO:0009253">
    <property type="term" value="P:peptidoglycan catabolic process"/>
    <property type="evidence" value="ECO:0007669"/>
    <property type="project" value="InterPro"/>
</dbReference>
<dbReference type="InterPro" id="IPR051922">
    <property type="entry name" value="Bact_Sporulation_Assoc"/>
</dbReference>
<dbReference type="AlphaFoldDB" id="A0A031WA94"/>
<dbReference type="PANTHER" id="PTHR30032">
    <property type="entry name" value="N-ACETYLMURAMOYL-L-ALANINE AMIDASE-RELATED"/>
    <property type="match status" value="1"/>
</dbReference>
<proteinExistence type="predicted"/>
<dbReference type="InterPro" id="IPR002508">
    <property type="entry name" value="MurNAc-LAA_cat"/>
</dbReference>
<organism evidence="2">
    <name type="scientific">Clostridioides difficile</name>
    <name type="common">Peptoclostridium difficile</name>
    <dbReference type="NCBI Taxonomy" id="1496"/>
    <lineage>
        <taxon>Bacteria</taxon>
        <taxon>Bacillati</taxon>
        <taxon>Bacillota</taxon>
        <taxon>Clostridia</taxon>
        <taxon>Peptostreptococcales</taxon>
        <taxon>Peptostreptococcaceae</taxon>
        <taxon>Clostridioides</taxon>
    </lineage>
</organism>
<dbReference type="Gene3D" id="3.40.630.40">
    <property type="entry name" value="Zn-dependent exopeptidases"/>
    <property type="match status" value="1"/>
</dbReference>
<sequence>MKIGVNCGHTKTGAGSGAIGKINESIETRNVGYKVIDKLKTLGNNVVDCTIDKASTQSECLSKIATQANRQDLDWFISIHFNAGKGRGCEVYTYKGKQYQDAIDVCKKISDLGFTNRGVKDGSGLYVVKKTKAKSMLIEVCFVDSEDANKYLSLGADKLATAIVEAITKHISSAEENNYNRYKHTIVYSGDDKVSADILGLYYKREKESYLVTDIKDYKPHRTQNLYVIGGVTCNKMKEMSKTTGEKFTQLYGNDVWSTMDKAIEFVKEKL</sequence>